<dbReference type="NCBIfam" id="TIGR00231">
    <property type="entry name" value="small_GTP"/>
    <property type="match status" value="1"/>
</dbReference>
<feature type="binding site" evidence="16">
    <location>
        <position position="138"/>
    </location>
    <ligand>
        <name>GTP</name>
        <dbReference type="ChEBI" id="CHEBI:37565"/>
    </ligand>
</feature>
<feature type="binding site" evidence="16">
    <location>
        <position position="41"/>
    </location>
    <ligand>
        <name>GTP</name>
        <dbReference type="ChEBI" id="CHEBI:37565"/>
    </ligand>
</feature>
<evidence type="ECO:0000313" key="20">
    <source>
        <dbReference type="EMBL" id="GMR45039.1"/>
    </source>
</evidence>
<evidence type="ECO:0000256" key="13">
    <source>
        <dbReference type="ARBA" id="ARBA00037843"/>
    </source>
</evidence>
<name>A0AAN5CIG5_9BILA</name>
<feature type="binding site" evidence="16">
    <location>
        <position position="185"/>
    </location>
    <ligand>
        <name>GTP</name>
        <dbReference type="ChEBI" id="CHEBI:37565"/>
    </ligand>
</feature>
<feature type="binding site" evidence="15">
    <location>
        <position position="38"/>
    </location>
    <ligand>
        <name>Mg(2+)</name>
        <dbReference type="ChEBI" id="CHEBI:18420"/>
    </ligand>
</feature>
<dbReference type="GO" id="GO:0032580">
    <property type="term" value="C:Golgi cisterna membrane"/>
    <property type="evidence" value="ECO:0007669"/>
    <property type="project" value="UniProtKB-SubCell"/>
</dbReference>
<keyword evidence="7 19" id="KW-0256">Endoplasmic reticulum</keyword>
<evidence type="ECO:0000256" key="9">
    <source>
        <dbReference type="ARBA" id="ARBA00022927"/>
    </source>
</evidence>
<keyword evidence="8 19" id="KW-0931">ER-Golgi transport</keyword>
<feature type="binding site" evidence="16">
    <location>
        <position position="141"/>
    </location>
    <ligand>
        <name>GTP</name>
        <dbReference type="ChEBI" id="CHEBI:37565"/>
    </ligand>
</feature>
<dbReference type="EMBL" id="BTRK01000004">
    <property type="protein sequence ID" value="GMR45039.1"/>
    <property type="molecule type" value="Genomic_DNA"/>
</dbReference>
<dbReference type="GO" id="GO:0046872">
    <property type="term" value="F:metal ion binding"/>
    <property type="evidence" value="ECO:0007669"/>
    <property type="project" value="UniProtKB-KW"/>
</dbReference>
<evidence type="ECO:0000256" key="17">
    <source>
        <dbReference type="PIRSR" id="PIRSR606689-1"/>
    </source>
</evidence>
<dbReference type="Gene3D" id="3.40.50.300">
    <property type="entry name" value="P-loop containing nucleotide triphosphate hydrolases"/>
    <property type="match status" value="1"/>
</dbReference>
<dbReference type="FunFam" id="3.40.50.300:FF:000161">
    <property type="entry name" value="Small COPII coat GTPase"/>
    <property type="match status" value="1"/>
</dbReference>
<reference evidence="21" key="1">
    <citation type="submission" date="2022-10" db="EMBL/GenBank/DDBJ databases">
        <title>Genome assembly of Pristionchus species.</title>
        <authorList>
            <person name="Yoshida K."/>
            <person name="Sommer R.J."/>
        </authorList>
    </citation>
    <scope>NUCLEOTIDE SEQUENCE [LARGE SCALE GENOMIC DNA]</scope>
    <source>
        <strain evidence="21">RS5460</strain>
    </source>
</reference>
<comment type="catalytic activity">
    <reaction evidence="14">
        <text>GTP + H2O = GDP + phosphate + H(+)</text>
        <dbReference type="Rhea" id="RHEA:19669"/>
        <dbReference type="ChEBI" id="CHEBI:15377"/>
        <dbReference type="ChEBI" id="CHEBI:15378"/>
        <dbReference type="ChEBI" id="CHEBI:37565"/>
        <dbReference type="ChEBI" id="CHEBI:43474"/>
        <dbReference type="ChEBI" id="CHEBI:58189"/>
        <dbReference type="EC" id="3.6.5.2"/>
    </reaction>
    <physiologicalReaction direction="left-to-right" evidence="14">
        <dbReference type="Rhea" id="RHEA:19670"/>
    </physiologicalReaction>
</comment>
<organism evidence="20 21">
    <name type="scientific">Pristionchus mayeri</name>
    <dbReference type="NCBI Taxonomy" id="1317129"/>
    <lineage>
        <taxon>Eukaryota</taxon>
        <taxon>Metazoa</taxon>
        <taxon>Ecdysozoa</taxon>
        <taxon>Nematoda</taxon>
        <taxon>Chromadorea</taxon>
        <taxon>Rhabditida</taxon>
        <taxon>Rhabditina</taxon>
        <taxon>Diplogasteromorpha</taxon>
        <taxon>Diplogasteroidea</taxon>
        <taxon>Neodiplogasteridae</taxon>
        <taxon>Pristionchus</taxon>
    </lineage>
</organism>
<feature type="binding site" evidence="16">
    <location>
        <position position="44"/>
    </location>
    <ligand>
        <name>GTP</name>
        <dbReference type="ChEBI" id="CHEBI:37565"/>
    </ligand>
</feature>
<dbReference type="GO" id="GO:0005789">
    <property type="term" value="C:endoplasmic reticulum membrane"/>
    <property type="evidence" value="ECO:0007669"/>
    <property type="project" value="UniProtKB-SubCell"/>
</dbReference>
<dbReference type="GO" id="GO:0016192">
    <property type="term" value="P:vesicle-mediated transport"/>
    <property type="evidence" value="ECO:0007669"/>
    <property type="project" value="UniProtKB-KW"/>
</dbReference>
<evidence type="ECO:0000256" key="10">
    <source>
        <dbReference type="ARBA" id="ARBA00023034"/>
    </source>
</evidence>
<keyword evidence="21" id="KW-1185">Reference proteome</keyword>
<proteinExistence type="inferred from homology"/>
<dbReference type="SMART" id="SM00178">
    <property type="entry name" value="SAR"/>
    <property type="match status" value="1"/>
</dbReference>
<accession>A0AAN5CIG5</accession>
<dbReference type="CDD" id="cd00879">
    <property type="entry name" value="Sar1"/>
    <property type="match status" value="1"/>
</dbReference>
<dbReference type="AlphaFoldDB" id="A0AAN5CIG5"/>
<evidence type="ECO:0000256" key="8">
    <source>
        <dbReference type="ARBA" id="ARBA00022892"/>
    </source>
</evidence>
<comment type="subcellular location">
    <subcellularLocation>
        <location evidence="1">Endoplasmic reticulum membrane</location>
        <topology evidence="1">Peripheral membrane protein</topology>
    </subcellularLocation>
    <subcellularLocation>
        <location evidence="13">Golgi apparatus</location>
        <location evidence="13">Golgi stack membrane</location>
        <topology evidence="13">Peripheral membrane protein</topology>
    </subcellularLocation>
</comment>
<dbReference type="InterPro" id="IPR027417">
    <property type="entry name" value="P-loop_NTPase"/>
</dbReference>
<feature type="non-terminal residue" evidence="20">
    <location>
        <position position="1"/>
    </location>
</feature>
<dbReference type="GO" id="GO:0005525">
    <property type="term" value="F:GTP binding"/>
    <property type="evidence" value="ECO:0007669"/>
    <property type="project" value="UniProtKB-KW"/>
</dbReference>
<evidence type="ECO:0000256" key="12">
    <source>
        <dbReference type="ARBA" id="ARBA00023136"/>
    </source>
</evidence>
<comment type="caution">
    <text evidence="20">The sequence shown here is derived from an EMBL/GenBank/DDBJ whole genome shotgun (WGS) entry which is preliminary data.</text>
</comment>
<evidence type="ECO:0000256" key="14">
    <source>
        <dbReference type="ARBA" id="ARBA00047660"/>
    </source>
</evidence>
<feature type="binding site" evidence="16">
    <location>
        <position position="39"/>
    </location>
    <ligand>
        <name>GTP</name>
        <dbReference type="ChEBI" id="CHEBI:37565"/>
    </ligand>
</feature>
<feature type="binding site" evidence="16">
    <location>
        <position position="42"/>
    </location>
    <ligand>
        <name>GTP</name>
        <dbReference type="ChEBI" id="CHEBI:37565"/>
    </ligand>
</feature>
<evidence type="ECO:0000256" key="18">
    <source>
        <dbReference type="PIRSR" id="PIRSR606689-2"/>
    </source>
</evidence>
<keyword evidence="15" id="KW-0479">Metal-binding</keyword>
<keyword evidence="4 19" id="KW-0813">Transport</keyword>
<evidence type="ECO:0000256" key="7">
    <source>
        <dbReference type="ARBA" id="ARBA00022824"/>
    </source>
</evidence>
<feature type="binding site" evidence="16">
    <location>
        <position position="139"/>
    </location>
    <ligand>
        <name>GTP</name>
        <dbReference type="ChEBI" id="CHEBI:37565"/>
    </ligand>
</feature>
<dbReference type="Proteomes" id="UP001328107">
    <property type="component" value="Unassembled WGS sequence"/>
</dbReference>
<feature type="binding site" evidence="17">
    <location>
        <position position="82"/>
    </location>
    <ligand>
        <name>GTP</name>
        <dbReference type="ChEBI" id="CHEBI:37565"/>
    </ligand>
</feature>
<dbReference type="InterPro" id="IPR006687">
    <property type="entry name" value="Small_GTPase_SAR1"/>
</dbReference>
<protein>
    <recommendedName>
        <fullName evidence="3">small monomeric GTPase</fullName>
        <ecNumber evidence="3">3.6.5.2</ecNumber>
    </recommendedName>
</protein>
<dbReference type="PROSITE" id="PS51417">
    <property type="entry name" value="ARF"/>
    <property type="match status" value="1"/>
</dbReference>
<keyword evidence="12" id="KW-0472">Membrane</keyword>
<dbReference type="EC" id="3.6.5.2" evidence="3"/>
<evidence type="ECO:0000256" key="6">
    <source>
        <dbReference type="ARBA" id="ARBA00022801"/>
    </source>
</evidence>
<feature type="binding site" evidence="18">
    <location>
        <position position="60"/>
    </location>
    <ligand>
        <name>Mg(2+)</name>
        <dbReference type="ChEBI" id="CHEBI:18420"/>
    </ligand>
</feature>
<evidence type="ECO:0000256" key="5">
    <source>
        <dbReference type="ARBA" id="ARBA00022741"/>
    </source>
</evidence>
<dbReference type="GO" id="GO:0003925">
    <property type="term" value="F:G protein activity"/>
    <property type="evidence" value="ECO:0007669"/>
    <property type="project" value="UniProtKB-EC"/>
</dbReference>
<dbReference type="InterPro" id="IPR006689">
    <property type="entry name" value="Small_GTPase_ARF/SAR"/>
</dbReference>
<evidence type="ECO:0000256" key="19">
    <source>
        <dbReference type="RuleBase" id="RU003926"/>
    </source>
</evidence>
<evidence type="ECO:0000256" key="3">
    <source>
        <dbReference type="ARBA" id="ARBA00011984"/>
    </source>
</evidence>
<dbReference type="PANTHER" id="PTHR45684">
    <property type="entry name" value="RE74312P"/>
    <property type="match status" value="1"/>
</dbReference>
<evidence type="ECO:0000256" key="4">
    <source>
        <dbReference type="ARBA" id="ARBA00022448"/>
    </source>
</evidence>
<evidence type="ECO:0000256" key="2">
    <source>
        <dbReference type="ARBA" id="ARBA00007507"/>
    </source>
</evidence>
<feature type="binding site" evidence="17">
    <location>
        <begin position="138"/>
        <end position="141"/>
    </location>
    <ligand>
        <name>GTP</name>
        <dbReference type="ChEBI" id="CHEBI:37565"/>
    </ligand>
</feature>
<dbReference type="Pfam" id="PF00025">
    <property type="entry name" value="Arf"/>
    <property type="match status" value="1"/>
</dbReference>
<evidence type="ECO:0000256" key="15">
    <source>
        <dbReference type="PIRSR" id="PIRSR606687-1"/>
    </source>
</evidence>
<dbReference type="SUPFAM" id="SSF52540">
    <property type="entry name" value="P-loop containing nucleoside triphosphate hydrolases"/>
    <property type="match status" value="1"/>
</dbReference>
<dbReference type="SMART" id="SM00177">
    <property type="entry name" value="ARF"/>
    <property type="match status" value="1"/>
</dbReference>
<dbReference type="GO" id="GO:0006886">
    <property type="term" value="P:intracellular protein transport"/>
    <property type="evidence" value="ECO:0007669"/>
    <property type="project" value="InterPro"/>
</dbReference>
<comment type="similarity">
    <text evidence="2 19">Belongs to the small GTPase superfamily. SAR1 family.</text>
</comment>
<feature type="binding site" evidence="18">
    <location>
        <position position="43"/>
    </location>
    <ligand>
        <name>Mg(2+)</name>
        <dbReference type="ChEBI" id="CHEBI:18420"/>
    </ligand>
</feature>
<keyword evidence="9 19" id="KW-0653">Protein transport</keyword>
<dbReference type="InterPro" id="IPR005225">
    <property type="entry name" value="Small_GTP-bd"/>
</dbReference>
<evidence type="ECO:0000256" key="1">
    <source>
        <dbReference type="ARBA" id="ARBA00004406"/>
    </source>
</evidence>
<feature type="binding site" evidence="17">
    <location>
        <begin position="36"/>
        <end position="43"/>
    </location>
    <ligand>
        <name>GTP</name>
        <dbReference type="ChEBI" id="CHEBI:37565"/>
    </ligand>
</feature>
<dbReference type="PROSITE" id="PS51422">
    <property type="entry name" value="SAR1"/>
    <property type="match status" value="1"/>
</dbReference>
<keyword evidence="11 17" id="KW-0342">GTP-binding</keyword>
<keyword evidence="15" id="KW-0460">Magnesium</keyword>
<keyword evidence="10 19" id="KW-0333">Golgi apparatus</keyword>
<evidence type="ECO:0000313" key="21">
    <source>
        <dbReference type="Proteomes" id="UP001328107"/>
    </source>
</evidence>
<keyword evidence="6" id="KW-0378">Hydrolase</keyword>
<keyword evidence="5 16" id="KW-0547">Nucleotide-binding</keyword>
<evidence type="ECO:0000256" key="11">
    <source>
        <dbReference type="ARBA" id="ARBA00023134"/>
    </source>
</evidence>
<dbReference type="PRINTS" id="PR00328">
    <property type="entry name" value="SAR1GTPBP"/>
</dbReference>
<evidence type="ECO:0000256" key="16">
    <source>
        <dbReference type="PIRSR" id="PIRSR606687-2"/>
    </source>
</evidence>
<feature type="binding site" evidence="16">
    <location>
        <position position="186"/>
    </location>
    <ligand>
        <name>GTP</name>
        <dbReference type="ChEBI" id="CHEBI:37565"/>
    </ligand>
</feature>
<feature type="binding site" evidence="16">
    <location>
        <position position="43"/>
    </location>
    <ligand>
        <name>GTP</name>
        <dbReference type="ChEBI" id="CHEBI:37565"/>
    </ligand>
</feature>
<gene>
    <name evidence="20" type="ORF">PMAYCL1PPCAC_15234</name>
</gene>
<sequence>LSLPFPLKMYWLYSWFADLLKYLGLSQKSGKLVFLGLDNAGKTTLLHRLKDDRIGQHVPTLLPTAEELSLGGVRLLTYDLGGHQQARRVWREYTPAVDGIVFIVDVTDHERISEASIELESLMADETVAAVPIVVLGNKIDKAGALSEEQLKWALGLQHRCTGKGTNMAKDDCANRQIDVFMCSVVMRQGYGEAIRWLARYLD</sequence>